<feature type="transmembrane region" description="Helical" evidence="7">
    <location>
        <begin position="43"/>
        <end position="64"/>
    </location>
</feature>
<organism evidence="8 9">
    <name type="scientific">Streptosporangium minutum</name>
    <dbReference type="NCBI Taxonomy" id="569862"/>
    <lineage>
        <taxon>Bacteria</taxon>
        <taxon>Bacillati</taxon>
        <taxon>Actinomycetota</taxon>
        <taxon>Actinomycetes</taxon>
        <taxon>Streptosporangiales</taxon>
        <taxon>Streptosporangiaceae</taxon>
        <taxon>Streptosporangium</taxon>
    </lineage>
</organism>
<accession>A0A243RV57</accession>
<dbReference type="Proteomes" id="UP000194761">
    <property type="component" value="Unassembled WGS sequence"/>
</dbReference>
<feature type="transmembrane region" description="Helical" evidence="7">
    <location>
        <begin position="398"/>
        <end position="419"/>
    </location>
</feature>
<feature type="region of interest" description="Disordered" evidence="6">
    <location>
        <begin position="430"/>
        <end position="495"/>
    </location>
</feature>
<gene>
    <name evidence="8" type="ORF">CA984_04550</name>
</gene>
<proteinExistence type="predicted"/>
<comment type="caution">
    <text evidence="8">The sequence shown here is derived from an EMBL/GenBank/DDBJ whole genome shotgun (WGS) entry which is preliminary data.</text>
</comment>
<feature type="transmembrane region" description="Helical" evidence="7">
    <location>
        <begin position="287"/>
        <end position="305"/>
    </location>
</feature>
<evidence type="ECO:0000313" key="8">
    <source>
        <dbReference type="EMBL" id="OUC99041.1"/>
    </source>
</evidence>
<keyword evidence="9" id="KW-1185">Reference proteome</keyword>
<feature type="transmembrane region" description="Helical" evidence="7">
    <location>
        <begin position="345"/>
        <end position="364"/>
    </location>
</feature>
<sequence>MVAVHDGIRRFVVIWAAQLLSIIGSSLTGFVLGVWVYQRNGSATEFVLIMLCAVLPEVLLSPLAGAVADRWDRRRLLMAADAGAAVVTGVLAVLLATGTLQVWHVYVVTVAGSVFGTFHMAAYHSMMPLIMPQRHLGRANGLMQVADSVKIAAPLLAGTLLVTVGITGVVVVDLATFLVTRVVMFAVRLPPEVTRPGGVPAAPEPIRRDLLFGWRHLRARPGLFQLVVVLAAYNLFFGMSGVLVQPLILSFGSAAVLGALMFAGGAGVFAGGLVLSAWGGPRHRVRGVAAFVALGGVLLALHSVAPSPWLIAVVAPAFLFTLPFVQGTGMTVLQLKTDPAALGRVLSTVRTVTQAATVLTYLAAGPLADHVFEPMMAPDGALADTLGGVIGTGPGRGLAAIFLLTGLGLLLLAPLAYLWPRLRNVESELPDAEDVHPPEPVPAETTPARSPPDDDATRPPGRDGDASPEAGTEHPDVAQGVQVAQGDSDAALSRP</sequence>
<dbReference type="EMBL" id="NGFP01000012">
    <property type="protein sequence ID" value="OUC99041.1"/>
    <property type="molecule type" value="Genomic_DNA"/>
</dbReference>
<keyword evidence="3 7" id="KW-0812">Transmembrane</keyword>
<dbReference type="GO" id="GO:0005886">
    <property type="term" value="C:plasma membrane"/>
    <property type="evidence" value="ECO:0007669"/>
    <property type="project" value="UniProtKB-SubCell"/>
</dbReference>
<dbReference type="PANTHER" id="PTHR23513">
    <property type="entry name" value="INTEGRAL MEMBRANE EFFLUX PROTEIN-RELATED"/>
    <property type="match status" value="1"/>
</dbReference>
<dbReference type="InterPro" id="IPR011701">
    <property type="entry name" value="MFS"/>
</dbReference>
<dbReference type="GO" id="GO:0022857">
    <property type="term" value="F:transmembrane transporter activity"/>
    <property type="evidence" value="ECO:0007669"/>
    <property type="project" value="InterPro"/>
</dbReference>
<dbReference type="CDD" id="cd06173">
    <property type="entry name" value="MFS_MefA_like"/>
    <property type="match status" value="1"/>
</dbReference>
<feature type="transmembrane region" description="Helical" evidence="7">
    <location>
        <begin position="12"/>
        <end position="37"/>
    </location>
</feature>
<feature type="transmembrane region" description="Helical" evidence="7">
    <location>
        <begin position="223"/>
        <end position="248"/>
    </location>
</feature>
<keyword evidence="5 7" id="KW-0472">Membrane</keyword>
<evidence type="ECO:0000256" key="7">
    <source>
        <dbReference type="SAM" id="Phobius"/>
    </source>
</evidence>
<evidence type="ECO:0000256" key="5">
    <source>
        <dbReference type="ARBA" id="ARBA00023136"/>
    </source>
</evidence>
<feature type="transmembrane region" description="Helical" evidence="7">
    <location>
        <begin position="311"/>
        <end position="333"/>
    </location>
</feature>
<keyword evidence="2" id="KW-1003">Cell membrane</keyword>
<comment type="subcellular location">
    <subcellularLocation>
        <location evidence="1">Cell membrane</location>
        <topology evidence="1">Multi-pass membrane protein</topology>
    </subcellularLocation>
</comment>
<feature type="compositionally biased region" description="Basic and acidic residues" evidence="6">
    <location>
        <begin position="451"/>
        <end position="476"/>
    </location>
</feature>
<dbReference type="Pfam" id="PF07690">
    <property type="entry name" value="MFS_1"/>
    <property type="match status" value="1"/>
</dbReference>
<feature type="transmembrane region" description="Helical" evidence="7">
    <location>
        <begin position="254"/>
        <end position="275"/>
    </location>
</feature>
<evidence type="ECO:0000256" key="4">
    <source>
        <dbReference type="ARBA" id="ARBA00022989"/>
    </source>
</evidence>
<evidence type="ECO:0000256" key="1">
    <source>
        <dbReference type="ARBA" id="ARBA00004651"/>
    </source>
</evidence>
<dbReference type="InterPro" id="IPR036259">
    <property type="entry name" value="MFS_trans_sf"/>
</dbReference>
<dbReference type="Gene3D" id="1.20.1250.20">
    <property type="entry name" value="MFS general substrate transporter like domains"/>
    <property type="match status" value="1"/>
</dbReference>
<dbReference type="PANTHER" id="PTHR23513:SF6">
    <property type="entry name" value="MAJOR FACILITATOR SUPERFAMILY ASSOCIATED DOMAIN-CONTAINING PROTEIN"/>
    <property type="match status" value="1"/>
</dbReference>
<dbReference type="AlphaFoldDB" id="A0A243RV57"/>
<evidence type="ECO:0000313" key="9">
    <source>
        <dbReference type="Proteomes" id="UP000194761"/>
    </source>
</evidence>
<keyword evidence="4 7" id="KW-1133">Transmembrane helix</keyword>
<feature type="transmembrane region" description="Helical" evidence="7">
    <location>
        <begin position="103"/>
        <end position="123"/>
    </location>
</feature>
<feature type="transmembrane region" description="Helical" evidence="7">
    <location>
        <begin position="76"/>
        <end position="97"/>
    </location>
</feature>
<reference evidence="8 9" key="1">
    <citation type="submission" date="2017-05" db="EMBL/GenBank/DDBJ databases">
        <title>Biotechnological potential of actinobacteria isolated from South African environments.</title>
        <authorList>
            <person name="Le Roes-Hill M."/>
            <person name="Prins A."/>
            <person name="Durrell K.A."/>
        </authorList>
    </citation>
    <scope>NUCLEOTIDE SEQUENCE [LARGE SCALE GENOMIC DNA]</scope>
    <source>
        <strain evidence="8">M26</strain>
    </source>
</reference>
<protein>
    <submittedName>
        <fullName evidence="8">MFS transporter</fullName>
    </submittedName>
</protein>
<evidence type="ECO:0000256" key="3">
    <source>
        <dbReference type="ARBA" id="ARBA00022692"/>
    </source>
</evidence>
<dbReference type="SUPFAM" id="SSF103473">
    <property type="entry name" value="MFS general substrate transporter"/>
    <property type="match status" value="1"/>
</dbReference>
<evidence type="ECO:0000256" key="6">
    <source>
        <dbReference type="SAM" id="MobiDB-lite"/>
    </source>
</evidence>
<name>A0A243RV57_9ACTN</name>
<evidence type="ECO:0000256" key="2">
    <source>
        <dbReference type="ARBA" id="ARBA00022475"/>
    </source>
</evidence>